<feature type="compositionally biased region" description="Acidic residues" evidence="1">
    <location>
        <begin position="596"/>
        <end position="610"/>
    </location>
</feature>
<gene>
    <name evidence="2" type="ORF">THASP1DRAFT_24092</name>
</gene>
<feature type="compositionally biased region" description="Polar residues" evidence="1">
    <location>
        <begin position="667"/>
        <end position="682"/>
    </location>
</feature>
<name>A0A4P9XQN2_9FUNG</name>
<proteinExistence type="predicted"/>
<sequence>MLRLRRTKHQNAPGTALQTMFLASTVSAAATGALSDIDWQERYCTEFPSHRGDADDDWLQWATAGQLATDKSSDDTLSDEAKTARALCWSKAYHWRHVLEQRWRNGNYRIYELRVPQHRPDGSWGKSLRHWLRTPVSRGKRRLREHTMAGYVGRLVPIATANWGTAFVLHGHGRLLIAPVAHHGLSSGIPGILSCGDHGAAHSEEQSSEAGALKTMYIHTADYQLHQGNAALRHHSICLLQDLMLPSECEDFSHVAPCATIPFGIHAGLVGLRADWLVWTEVRSSPYGEYCVRACSLGALATNNDAKLSNDVLERNYIRTVACRVRGRTLLLSASAERARVLRLWGTRAEPGILHWQVIDFEQPAGVHDTAQHSASGQKAIRVRVHEAERIVMVRSQRHTYDISPPVSASCTDASVRPPTSNPVFSSAMDAHFMALADSLVLLRVDDTRVVLHTEPLSHTVGWLAILDLAFMDQEAPTGDLPHCPLRWQKRIPCQAVSLLTEHDLVVVQQANGTIIRLSLADGSIIGRSERPSWRLPVAGQTIGPIRRTMLTASGLSCATNACGDHILVDLEQGNTLANLNDKVAAVQQSAQSVDIENDDGGDDDDEKVDEDGHASDDSASLDGLPASMRLEQLEQRRSQLRELWCTTTHVCLAQVPRSAPTPPTSQPGTPDTLSRLGSPTQAAADESKDTLSHHEDGLKFHTAKPRRPALLSALRANSEGVHTDRGLGVWMNETMAKIIPRSHRPRYYMVDVTGDSITTL</sequence>
<feature type="compositionally biased region" description="Basic and acidic residues" evidence="1">
    <location>
        <begin position="686"/>
        <end position="700"/>
    </location>
</feature>
<evidence type="ECO:0000313" key="2">
    <source>
        <dbReference type="EMBL" id="RKP07811.1"/>
    </source>
</evidence>
<evidence type="ECO:0000313" key="3">
    <source>
        <dbReference type="Proteomes" id="UP000271241"/>
    </source>
</evidence>
<feature type="region of interest" description="Disordered" evidence="1">
    <location>
        <begin position="657"/>
        <end position="705"/>
    </location>
</feature>
<protein>
    <submittedName>
        <fullName evidence="2">Uncharacterized protein</fullName>
    </submittedName>
</protein>
<dbReference type="Proteomes" id="UP000271241">
    <property type="component" value="Unassembled WGS sequence"/>
</dbReference>
<dbReference type="EMBL" id="KZ992670">
    <property type="protein sequence ID" value="RKP07811.1"/>
    <property type="molecule type" value="Genomic_DNA"/>
</dbReference>
<reference evidence="3" key="1">
    <citation type="journal article" date="2018" name="Nat. Microbiol.">
        <title>Leveraging single-cell genomics to expand the fungal tree of life.</title>
        <authorList>
            <person name="Ahrendt S.R."/>
            <person name="Quandt C.A."/>
            <person name="Ciobanu D."/>
            <person name="Clum A."/>
            <person name="Salamov A."/>
            <person name="Andreopoulos B."/>
            <person name="Cheng J.F."/>
            <person name="Woyke T."/>
            <person name="Pelin A."/>
            <person name="Henrissat B."/>
            <person name="Reynolds N.K."/>
            <person name="Benny G.L."/>
            <person name="Smith M.E."/>
            <person name="James T.Y."/>
            <person name="Grigoriev I.V."/>
        </authorList>
    </citation>
    <scope>NUCLEOTIDE SEQUENCE [LARGE SCALE GENOMIC DNA]</scope>
    <source>
        <strain evidence="3">RSA 1356</strain>
    </source>
</reference>
<keyword evidence="3" id="KW-1185">Reference proteome</keyword>
<organism evidence="2 3">
    <name type="scientific">Thamnocephalis sphaerospora</name>
    <dbReference type="NCBI Taxonomy" id="78915"/>
    <lineage>
        <taxon>Eukaryota</taxon>
        <taxon>Fungi</taxon>
        <taxon>Fungi incertae sedis</taxon>
        <taxon>Zoopagomycota</taxon>
        <taxon>Zoopagomycotina</taxon>
        <taxon>Zoopagomycetes</taxon>
        <taxon>Zoopagales</taxon>
        <taxon>Sigmoideomycetaceae</taxon>
        <taxon>Thamnocephalis</taxon>
    </lineage>
</organism>
<accession>A0A4P9XQN2</accession>
<dbReference type="AlphaFoldDB" id="A0A4P9XQN2"/>
<evidence type="ECO:0000256" key="1">
    <source>
        <dbReference type="SAM" id="MobiDB-lite"/>
    </source>
</evidence>
<dbReference type="OrthoDB" id="5594374at2759"/>
<feature type="region of interest" description="Disordered" evidence="1">
    <location>
        <begin position="589"/>
        <end position="627"/>
    </location>
</feature>